<keyword evidence="2" id="KW-0186">Copper</keyword>
<dbReference type="GO" id="GO:0016491">
    <property type="term" value="F:oxidoreductase activity"/>
    <property type="evidence" value="ECO:0007669"/>
    <property type="project" value="InterPro"/>
</dbReference>
<comment type="caution">
    <text evidence="5">The sequence shown here is derived from an EMBL/GenBank/DDBJ whole genome shotgun (WGS) entry which is preliminary data.</text>
</comment>
<dbReference type="InterPro" id="IPR050316">
    <property type="entry name" value="Tyrosinase/Hemocyanin"/>
</dbReference>
<reference evidence="5 6" key="1">
    <citation type="journal article" date="2014" name="Genome Biol. Evol.">
        <title>The secreted proteins of Achlya hypogyna and Thraustotheca clavata identify the ancestral oomycete secretome and reveal gene acquisitions by horizontal gene transfer.</title>
        <authorList>
            <person name="Misner I."/>
            <person name="Blouin N."/>
            <person name="Leonard G."/>
            <person name="Richards T.A."/>
            <person name="Lane C.E."/>
        </authorList>
    </citation>
    <scope>NUCLEOTIDE SEQUENCE [LARGE SCALE GENOMIC DNA]</scope>
    <source>
        <strain evidence="5 6">ATCC 48635</strain>
    </source>
</reference>
<sequence>MTPAPTTVSPAPTSSAPGKCSQARIRRAWSALSTSDKTLYKEAIAAAMDSGLYQRFLTMHVDRMDNMQAHGTCGFMYWHRQYLVGFENMLRSLHPSYACVTIPYFDYINDNAKYMAKTCTTMNTCSPILNELGSATDGISKTVVVMGYSQSGRCDATFPLNHFNPNEGKTNVPGCVSRGGWDKQYFPSQVGFTSVKQSLLNDPTVLAVNQAIENNPHNYMHSILGGIMNNAYTSPSDPIFFSHHAMVDAMNAIYYKCRVAPQNYSDSQKKSYDLAFKGCRYNGGQSTITADSTITMRTIVNGVSVDVRSEPSVKAFFADVPNAYYKLIDNTDLGVNSYSYEFSGLVGDLYDKCEKAGLETASSLRVLKEEANLSTSSDSYGRLQNYIVPQQNGGHVAKYKGWRKAIVTAARTLGWSAAKTEKEISKMVVAYYHYCLPGGVQDLSNEFKQMWRVAEVSAAVKTLNSILDGSDPIQVPGWQALNQQYFNCNNQPAY</sequence>
<keyword evidence="6" id="KW-1185">Reference proteome</keyword>
<dbReference type="PROSITE" id="PS00497">
    <property type="entry name" value="TYROSINASE_1"/>
    <property type="match status" value="1"/>
</dbReference>
<keyword evidence="1" id="KW-0479">Metal-binding</keyword>
<dbReference type="Proteomes" id="UP000243579">
    <property type="component" value="Unassembled WGS sequence"/>
</dbReference>
<gene>
    <name evidence="5" type="ORF">ACHHYP_17474</name>
</gene>
<dbReference type="SUPFAM" id="SSF48056">
    <property type="entry name" value="Di-copper centre-containing domain"/>
    <property type="match status" value="1"/>
</dbReference>
<evidence type="ECO:0000259" key="3">
    <source>
        <dbReference type="PROSITE" id="PS00497"/>
    </source>
</evidence>
<evidence type="ECO:0000256" key="1">
    <source>
        <dbReference type="ARBA" id="ARBA00022723"/>
    </source>
</evidence>
<dbReference type="Pfam" id="PF00264">
    <property type="entry name" value="Tyrosinase"/>
    <property type="match status" value="1"/>
</dbReference>
<name>A0A1V9Y4A2_ACHHY</name>
<dbReference type="GO" id="GO:0046872">
    <property type="term" value="F:metal ion binding"/>
    <property type="evidence" value="ECO:0007669"/>
    <property type="project" value="UniProtKB-KW"/>
</dbReference>
<accession>A0A1V9Y4A2</accession>
<evidence type="ECO:0000256" key="2">
    <source>
        <dbReference type="ARBA" id="ARBA00023008"/>
    </source>
</evidence>
<dbReference type="OrthoDB" id="61409at2759"/>
<protein>
    <recommendedName>
        <fullName evidence="3 4">Tyrosinase copper-binding domain-containing protein</fullName>
    </recommendedName>
</protein>
<dbReference type="PRINTS" id="PR00092">
    <property type="entry name" value="TYROSINASE"/>
</dbReference>
<evidence type="ECO:0000259" key="4">
    <source>
        <dbReference type="PROSITE" id="PS00498"/>
    </source>
</evidence>
<organism evidence="5 6">
    <name type="scientific">Achlya hypogyna</name>
    <name type="common">Oomycete</name>
    <name type="synonym">Protoachlya hypogyna</name>
    <dbReference type="NCBI Taxonomy" id="1202772"/>
    <lineage>
        <taxon>Eukaryota</taxon>
        <taxon>Sar</taxon>
        <taxon>Stramenopiles</taxon>
        <taxon>Oomycota</taxon>
        <taxon>Saprolegniomycetes</taxon>
        <taxon>Saprolegniales</taxon>
        <taxon>Achlyaceae</taxon>
        <taxon>Achlya</taxon>
    </lineage>
</organism>
<feature type="domain" description="Tyrosinase copper-binding" evidence="3">
    <location>
        <begin position="70"/>
        <end position="87"/>
    </location>
</feature>
<feature type="domain" description="Tyrosinase copper-binding" evidence="4">
    <location>
        <begin position="237"/>
        <end position="248"/>
    </location>
</feature>
<dbReference type="PANTHER" id="PTHR11474:SF126">
    <property type="entry name" value="TYROSINASE-LIKE PROTEIN TYR-1-RELATED"/>
    <property type="match status" value="1"/>
</dbReference>
<dbReference type="PROSITE" id="PS00498">
    <property type="entry name" value="TYROSINASE_2"/>
    <property type="match status" value="1"/>
</dbReference>
<dbReference type="EMBL" id="JNBR01002939">
    <property type="protein sequence ID" value="OQR80550.1"/>
    <property type="molecule type" value="Genomic_DNA"/>
</dbReference>
<dbReference type="PANTHER" id="PTHR11474">
    <property type="entry name" value="TYROSINASE FAMILY MEMBER"/>
    <property type="match status" value="1"/>
</dbReference>
<dbReference type="InterPro" id="IPR008922">
    <property type="entry name" value="Di-copper_centre_dom_sf"/>
</dbReference>
<dbReference type="InterPro" id="IPR002227">
    <property type="entry name" value="Tyrosinase_Cu-bd"/>
</dbReference>
<evidence type="ECO:0000313" key="5">
    <source>
        <dbReference type="EMBL" id="OQR80550.1"/>
    </source>
</evidence>
<proteinExistence type="predicted"/>
<evidence type="ECO:0000313" key="6">
    <source>
        <dbReference type="Proteomes" id="UP000243579"/>
    </source>
</evidence>
<dbReference type="Gene3D" id="1.10.1280.10">
    <property type="entry name" value="Di-copper center containing domain from catechol oxidase"/>
    <property type="match status" value="1"/>
</dbReference>
<dbReference type="AlphaFoldDB" id="A0A1V9Y4A2"/>